<dbReference type="PANTHER" id="PTHR34265">
    <property type="entry name" value="TYPE III PANTOTHENATE KINASE"/>
    <property type="match status" value="1"/>
</dbReference>
<dbReference type="SUPFAM" id="SSF53067">
    <property type="entry name" value="Actin-like ATPase domain"/>
    <property type="match status" value="2"/>
</dbReference>
<dbReference type="Proteomes" id="UP000776983">
    <property type="component" value="Unassembled WGS sequence"/>
</dbReference>
<feature type="binding site" evidence="16">
    <location>
        <position position="140"/>
    </location>
    <ligand>
        <name>ATP</name>
        <dbReference type="ChEBI" id="CHEBI:30616"/>
    </ligand>
</feature>
<dbReference type="EC" id="2.7.1.33" evidence="6 16"/>
<evidence type="ECO:0000256" key="13">
    <source>
        <dbReference type="ARBA" id="ARBA00022993"/>
    </source>
</evidence>
<evidence type="ECO:0000256" key="2">
    <source>
        <dbReference type="ARBA" id="ARBA00001958"/>
    </source>
</evidence>
<evidence type="ECO:0000256" key="10">
    <source>
        <dbReference type="ARBA" id="ARBA00022777"/>
    </source>
</evidence>
<feature type="binding site" evidence="16">
    <location>
        <begin position="6"/>
        <end position="13"/>
    </location>
    <ligand>
        <name>ATP</name>
        <dbReference type="ChEBI" id="CHEBI:30616"/>
    </ligand>
</feature>
<protein>
    <recommendedName>
        <fullName evidence="15 16">Type III pantothenate kinase</fullName>
        <ecNumber evidence="6 16">2.7.1.33</ecNumber>
    </recommendedName>
    <alternativeName>
        <fullName evidence="16">PanK-III</fullName>
    </alternativeName>
    <alternativeName>
        <fullName evidence="16">Pantothenic acid kinase</fullName>
    </alternativeName>
</protein>
<comment type="pathway">
    <text evidence="4 16">Cofactor biosynthesis; coenzyme A biosynthesis; CoA from (R)-pantothenate: step 1/5.</text>
</comment>
<evidence type="ECO:0000256" key="12">
    <source>
        <dbReference type="ARBA" id="ARBA00022958"/>
    </source>
</evidence>
<keyword evidence="12 16" id="KW-0630">Potassium</keyword>
<keyword evidence="8 16" id="KW-0808">Transferase</keyword>
<evidence type="ECO:0000256" key="4">
    <source>
        <dbReference type="ARBA" id="ARBA00005225"/>
    </source>
</evidence>
<dbReference type="RefSeq" id="WP_226955054.1">
    <property type="nucleotide sequence ID" value="NZ_JACDXW010000007.1"/>
</dbReference>
<proteinExistence type="inferred from homology"/>
<reference evidence="17 18" key="1">
    <citation type="submission" date="2020-07" db="EMBL/GenBank/DDBJ databases">
        <title>Pusillimonas sp. nov., isolated from poultry manure in Taiwan.</title>
        <authorList>
            <person name="Lin S.-Y."/>
            <person name="Tang Y.-S."/>
            <person name="Young C.-C."/>
        </authorList>
    </citation>
    <scope>NUCLEOTIDE SEQUENCE [LARGE SCALE GENOMIC DNA]</scope>
    <source>
        <strain evidence="17 18">CC-YST705</strain>
    </source>
</reference>
<dbReference type="Pfam" id="PF03309">
    <property type="entry name" value="Pan_kinase"/>
    <property type="match status" value="1"/>
</dbReference>
<dbReference type="PANTHER" id="PTHR34265:SF1">
    <property type="entry name" value="TYPE III PANTOTHENATE KINASE"/>
    <property type="match status" value="1"/>
</dbReference>
<evidence type="ECO:0000256" key="6">
    <source>
        <dbReference type="ARBA" id="ARBA00012102"/>
    </source>
</evidence>
<feature type="binding site" evidence="16">
    <location>
        <begin position="108"/>
        <end position="111"/>
    </location>
    <ligand>
        <name>substrate</name>
    </ligand>
</feature>
<dbReference type="CDD" id="cd24015">
    <property type="entry name" value="ASKHA_NBD_PanK-III"/>
    <property type="match status" value="1"/>
</dbReference>
<comment type="similarity">
    <text evidence="14 16">Belongs to the type III pantothenate kinase family.</text>
</comment>
<evidence type="ECO:0000256" key="8">
    <source>
        <dbReference type="ARBA" id="ARBA00022679"/>
    </source>
</evidence>
<comment type="catalytic activity">
    <reaction evidence="1 16">
        <text>(R)-pantothenate + ATP = (R)-4'-phosphopantothenate + ADP + H(+)</text>
        <dbReference type="Rhea" id="RHEA:16373"/>
        <dbReference type="ChEBI" id="CHEBI:10986"/>
        <dbReference type="ChEBI" id="CHEBI:15378"/>
        <dbReference type="ChEBI" id="CHEBI:29032"/>
        <dbReference type="ChEBI" id="CHEBI:30616"/>
        <dbReference type="ChEBI" id="CHEBI:456216"/>
        <dbReference type="EC" id="2.7.1.33"/>
    </reaction>
</comment>
<feature type="binding site" evidence="16">
    <location>
        <position position="197"/>
    </location>
    <ligand>
        <name>substrate</name>
    </ligand>
</feature>
<evidence type="ECO:0000256" key="14">
    <source>
        <dbReference type="ARBA" id="ARBA00038036"/>
    </source>
</evidence>
<evidence type="ECO:0000256" key="9">
    <source>
        <dbReference type="ARBA" id="ARBA00022741"/>
    </source>
</evidence>
<dbReference type="InterPro" id="IPR004619">
    <property type="entry name" value="Type_III_PanK"/>
</dbReference>
<gene>
    <name evidence="16" type="primary">coaX</name>
    <name evidence="17" type="ORF">H0484_12860</name>
</gene>
<feature type="active site" description="Proton acceptor" evidence="16">
    <location>
        <position position="110"/>
    </location>
</feature>
<evidence type="ECO:0000256" key="16">
    <source>
        <dbReference type="HAMAP-Rule" id="MF_01274"/>
    </source>
</evidence>
<keyword evidence="10 16" id="KW-0418">Kinase</keyword>
<evidence type="ECO:0000256" key="1">
    <source>
        <dbReference type="ARBA" id="ARBA00001206"/>
    </source>
</evidence>
<keyword evidence="11 16" id="KW-0067">ATP-binding</keyword>
<accession>A0ABS8CFQ4</accession>
<evidence type="ECO:0000256" key="7">
    <source>
        <dbReference type="ARBA" id="ARBA00022490"/>
    </source>
</evidence>
<dbReference type="InterPro" id="IPR043129">
    <property type="entry name" value="ATPase_NBD"/>
</dbReference>
<evidence type="ECO:0000256" key="11">
    <source>
        <dbReference type="ARBA" id="ARBA00022840"/>
    </source>
</evidence>
<keyword evidence="13 16" id="KW-0173">Coenzyme A biosynthesis</keyword>
<dbReference type="Gene3D" id="3.30.420.40">
    <property type="match status" value="2"/>
</dbReference>
<comment type="subunit">
    <text evidence="5 16">Homodimer.</text>
</comment>
<comment type="caution">
    <text evidence="17">The sequence shown here is derived from an EMBL/GenBank/DDBJ whole genome shotgun (WGS) entry which is preliminary data.</text>
</comment>
<comment type="subcellular location">
    <subcellularLocation>
        <location evidence="3 16">Cytoplasm</location>
    </subcellularLocation>
</comment>
<evidence type="ECO:0000256" key="5">
    <source>
        <dbReference type="ARBA" id="ARBA00011738"/>
    </source>
</evidence>
<comment type="cofactor">
    <cofactor evidence="2">
        <name>K(+)</name>
        <dbReference type="ChEBI" id="CHEBI:29103"/>
    </cofactor>
</comment>
<dbReference type="GO" id="GO:0016301">
    <property type="term" value="F:kinase activity"/>
    <property type="evidence" value="ECO:0007669"/>
    <property type="project" value="UniProtKB-KW"/>
</dbReference>
<keyword evidence="9 16" id="KW-0547">Nucleotide-binding</keyword>
<evidence type="ECO:0000313" key="18">
    <source>
        <dbReference type="Proteomes" id="UP000776983"/>
    </source>
</evidence>
<dbReference type="EMBL" id="JACDXW010000007">
    <property type="protein sequence ID" value="MCB5364639.1"/>
    <property type="molecule type" value="Genomic_DNA"/>
</dbReference>
<evidence type="ECO:0000313" key="17">
    <source>
        <dbReference type="EMBL" id="MCB5364639.1"/>
    </source>
</evidence>
<keyword evidence="18" id="KW-1185">Reference proteome</keyword>
<comment type="function">
    <text evidence="16">Catalyzes the phosphorylation of pantothenate (Pan), the first step in CoA biosynthesis.</text>
</comment>
<sequence length="277" mass="29450">MRLLLDAGNTRVKLSWMSLSAQARAPVVAAFGYDEMAGLGAWVAALPERPLEVWAVGVVDSARMVQLEQLLSAASGAQTAAGLPVHWQHSQMYAAGVRSEYLPSHALGPDRWAGLLGVAWNERRLAGNSLAPVLLASFGTATTVDALLPSEAQAADEYVFPGGLILPGVQLMARSLAQGTARLPEEAGVTRNFPAQTRDAIATGVAAAQLGAVWRQWRRIEQSSSRAPARLYVTGGAWPALEAEALQWFEPAQIVWLASPALDGLACLARQKQEAGH</sequence>
<name>A0ABS8CFQ4_9BURK</name>
<organism evidence="17 18">
    <name type="scientific">Mesopusillimonas faecipullorum</name>
    <dbReference type="NCBI Taxonomy" id="2755040"/>
    <lineage>
        <taxon>Bacteria</taxon>
        <taxon>Pseudomonadati</taxon>
        <taxon>Pseudomonadota</taxon>
        <taxon>Betaproteobacteria</taxon>
        <taxon>Burkholderiales</taxon>
        <taxon>Alcaligenaceae</taxon>
        <taxon>Mesopusillimonas</taxon>
    </lineage>
</organism>
<comment type="caution">
    <text evidence="16">Lacks conserved residue(s) required for the propagation of feature annotation.</text>
</comment>
<evidence type="ECO:0000256" key="3">
    <source>
        <dbReference type="ARBA" id="ARBA00004496"/>
    </source>
</evidence>
<comment type="cofactor">
    <cofactor evidence="16">
        <name>NH4(+)</name>
        <dbReference type="ChEBI" id="CHEBI:28938"/>
    </cofactor>
    <cofactor evidence="16">
        <name>K(+)</name>
        <dbReference type="ChEBI" id="CHEBI:29103"/>
    </cofactor>
    <text evidence="16">A monovalent cation. Ammonium or potassium.</text>
</comment>
<keyword evidence="7 16" id="KW-0963">Cytoplasm</keyword>
<evidence type="ECO:0000256" key="15">
    <source>
        <dbReference type="ARBA" id="ARBA00040883"/>
    </source>
</evidence>
<dbReference type="HAMAP" id="MF_01274">
    <property type="entry name" value="Pantothen_kinase_3"/>
    <property type="match status" value="1"/>
</dbReference>